<keyword evidence="2" id="KW-1185">Reference proteome</keyword>
<name>A0ABP8RHR2_9PSEU</name>
<dbReference type="Gene3D" id="1.20.1260.10">
    <property type="match status" value="1"/>
</dbReference>
<dbReference type="InterPro" id="IPR007814">
    <property type="entry name" value="PaaA_PaaC"/>
</dbReference>
<organism evidence="1 2">
    <name type="scientific">Pseudonocardia xishanensis</name>
    <dbReference type="NCBI Taxonomy" id="630995"/>
    <lineage>
        <taxon>Bacteria</taxon>
        <taxon>Bacillati</taxon>
        <taxon>Actinomycetota</taxon>
        <taxon>Actinomycetes</taxon>
        <taxon>Pseudonocardiales</taxon>
        <taxon>Pseudonocardiaceae</taxon>
        <taxon>Pseudonocardia</taxon>
    </lineage>
</organism>
<dbReference type="InterPro" id="IPR009078">
    <property type="entry name" value="Ferritin-like_SF"/>
</dbReference>
<dbReference type="InterPro" id="IPR052703">
    <property type="entry name" value="Aromatic_CoA_ox/epox"/>
</dbReference>
<evidence type="ECO:0000313" key="1">
    <source>
        <dbReference type="EMBL" id="GAA4539177.1"/>
    </source>
</evidence>
<dbReference type="PANTHER" id="PTHR30458:SF0">
    <property type="entry name" value="1,2-PHENYLACETYL-COA EPOXIDASE, SUBUNIT C"/>
    <property type="match status" value="1"/>
</dbReference>
<dbReference type="Pfam" id="PF05138">
    <property type="entry name" value="PaaA_PaaC"/>
    <property type="match status" value="1"/>
</dbReference>
<protein>
    <recommendedName>
        <fullName evidence="3">Ring-1,2-phenylacetyl-CoA epoxidase subunit PaaC</fullName>
    </recommendedName>
</protein>
<gene>
    <name evidence="1" type="ORF">GCM10023175_10120</name>
</gene>
<accession>A0ABP8RHR2</accession>
<dbReference type="Proteomes" id="UP001501598">
    <property type="component" value="Unassembled WGS sequence"/>
</dbReference>
<dbReference type="InterPro" id="IPR012347">
    <property type="entry name" value="Ferritin-like"/>
</dbReference>
<evidence type="ECO:0000313" key="2">
    <source>
        <dbReference type="Proteomes" id="UP001501598"/>
    </source>
</evidence>
<reference evidence="2" key="1">
    <citation type="journal article" date="2019" name="Int. J. Syst. Evol. Microbiol.">
        <title>The Global Catalogue of Microorganisms (GCM) 10K type strain sequencing project: providing services to taxonomists for standard genome sequencing and annotation.</title>
        <authorList>
            <consortium name="The Broad Institute Genomics Platform"/>
            <consortium name="The Broad Institute Genome Sequencing Center for Infectious Disease"/>
            <person name="Wu L."/>
            <person name="Ma J."/>
        </authorList>
    </citation>
    <scope>NUCLEOTIDE SEQUENCE [LARGE SCALE GENOMIC DNA]</scope>
    <source>
        <strain evidence="2">JCM 17906</strain>
    </source>
</reference>
<sequence>MTLADELLCVADTKLVMGNWLAETVMNGRSLPDYAAMLGMCTTSFGQTRALYQFLAPGYEAYSRLERGRDRDEICSMNLLDAPPRNWEDQVLTIWLAERATWTMMSGFLDHPDRRVAALARKIGEEAYFHLKYASGWFRLLVEEDESRAALEQVYDARLPLAADWFGPTDLEDPLHAAGERAVTPEQLRTSFLVDVAVELKSFGMVASAALTPPSGDWRDDARRRGPLPEGLFEVIRFKDPALAH</sequence>
<dbReference type="PANTHER" id="PTHR30458">
    <property type="entry name" value="PHENYLACETIC ACID DEGRADATION PROTEIN PAA"/>
    <property type="match status" value="1"/>
</dbReference>
<dbReference type="EMBL" id="BAABGT010000015">
    <property type="protein sequence ID" value="GAA4539177.1"/>
    <property type="molecule type" value="Genomic_DNA"/>
</dbReference>
<dbReference type="SUPFAM" id="SSF47240">
    <property type="entry name" value="Ferritin-like"/>
    <property type="match status" value="1"/>
</dbReference>
<proteinExistence type="predicted"/>
<evidence type="ECO:0008006" key="3">
    <source>
        <dbReference type="Google" id="ProtNLM"/>
    </source>
</evidence>
<dbReference type="RefSeq" id="WP_345413192.1">
    <property type="nucleotide sequence ID" value="NZ_BAABGT010000015.1"/>
</dbReference>
<comment type="caution">
    <text evidence="1">The sequence shown here is derived from an EMBL/GenBank/DDBJ whole genome shotgun (WGS) entry which is preliminary data.</text>
</comment>